<dbReference type="Pfam" id="PF00550">
    <property type="entry name" value="PP-binding"/>
    <property type="match status" value="1"/>
</dbReference>
<accession>A0A438MAC3</accession>
<evidence type="ECO:0000313" key="2">
    <source>
        <dbReference type="EMBL" id="RVX42670.1"/>
    </source>
</evidence>
<dbReference type="Proteomes" id="UP000284824">
    <property type="component" value="Unassembled WGS sequence"/>
</dbReference>
<gene>
    <name evidence="2" type="ORF">EDD27_5310</name>
</gene>
<dbReference type="Gene3D" id="1.10.1200.10">
    <property type="entry name" value="ACP-like"/>
    <property type="match status" value="1"/>
</dbReference>
<dbReference type="PROSITE" id="PS50075">
    <property type="entry name" value="CARRIER"/>
    <property type="match status" value="1"/>
</dbReference>
<dbReference type="RefSeq" id="WP_127934721.1">
    <property type="nucleotide sequence ID" value="NZ_SAUN01000001.1"/>
</dbReference>
<feature type="domain" description="Carrier" evidence="1">
    <location>
        <begin position="2"/>
        <end position="78"/>
    </location>
</feature>
<keyword evidence="3" id="KW-1185">Reference proteome</keyword>
<evidence type="ECO:0000313" key="3">
    <source>
        <dbReference type="Proteomes" id="UP000284824"/>
    </source>
</evidence>
<dbReference type="AlphaFoldDB" id="A0A438MAC3"/>
<sequence length="80" mass="8466">MPANTFTDADLKALLLAVGLAPAQDDYSQTFDQLGLESLARTEISTRIEDRTGLQLEIDAEHSPAQVAALVNAHLSGATS</sequence>
<reference evidence="2 3" key="1">
    <citation type="submission" date="2019-01" db="EMBL/GenBank/DDBJ databases">
        <title>Sequencing the genomes of 1000 actinobacteria strains.</title>
        <authorList>
            <person name="Klenk H.-P."/>
        </authorList>
    </citation>
    <scope>NUCLEOTIDE SEQUENCE [LARGE SCALE GENOMIC DNA]</scope>
    <source>
        <strain evidence="2 3">DSM 43925</strain>
    </source>
</reference>
<protein>
    <submittedName>
        <fullName evidence="2">Minimal PKS acyl carrier protein</fullName>
    </submittedName>
</protein>
<dbReference type="EMBL" id="SAUN01000001">
    <property type="protein sequence ID" value="RVX42670.1"/>
    <property type="molecule type" value="Genomic_DNA"/>
</dbReference>
<proteinExistence type="predicted"/>
<organism evidence="2 3">
    <name type="scientific">Nonomuraea polychroma</name>
    <dbReference type="NCBI Taxonomy" id="46176"/>
    <lineage>
        <taxon>Bacteria</taxon>
        <taxon>Bacillati</taxon>
        <taxon>Actinomycetota</taxon>
        <taxon>Actinomycetes</taxon>
        <taxon>Streptosporangiales</taxon>
        <taxon>Streptosporangiaceae</taxon>
        <taxon>Nonomuraea</taxon>
    </lineage>
</organism>
<dbReference type="InterPro" id="IPR036736">
    <property type="entry name" value="ACP-like_sf"/>
</dbReference>
<evidence type="ECO:0000259" key="1">
    <source>
        <dbReference type="PROSITE" id="PS50075"/>
    </source>
</evidence>
<dbReference type="SUPFAM" id="SSF47336">
    <property type="entry name" value="ACP-like"/>
    <property type="match status" value="1"/>
</dbReference>
<dbReference type="InterPro" id="IPR009081">
    <property type="entry name" value="PP-bd_ACP"/>
</dbReference>
<dbReference type="OrthoDB" id="3537906at2"/>
<name>A0A438MAC3_9ACTN</name>
<comment type="caution">
    <text evidence="2">The sequence shown here is derived from an EMBL/GenBank/DDBJ whole genome shotgun (WGS) entry which is preliminary data.</text>
</comment>